<name>A0A839N0S8_9MICO</name>
<dbReference type="Proteomes" id="UP000559182">
    <property type="component" value="Unassembled WGS sequence"/>
</dbReference>
<gene>
    <name evidence="1" type="ORF">FHU39_001314</name>
</gene>
<dbReference type="EMBL" id="JACHVQ010000001">
    <property type="protein sequence ID" value="MBB2891330.1"/>
    <property type="molecule type" value="Genomic_DNA"/>
</dbReference>
<dbReference type="SUPFAM" id="SSF109854">
    <property type="entry name" value="DinB/YfiT-like putative metalloenzymes"/>
    <property type="match status" value="1"/>
</dbReference>
<evidence type="ECO:0000313" key="1">
    <source>
        <dbReference type="EMBL" id="MBB2891330.1"/>
    </source>
</evidence>
<dbReference type="AlphaFoldDB" id="A0A839N0S8"/>
<dbReference type="InterPro" id="IPR017517">
    <property type="entry name" value="Maleyloyr_isom"/>
</dbReference>
<dbReference type="InterPro" id="IPR034660">
    <property type="entry name" value="DinB/YfiT-like"/>
</dbReference>
<comment type="caution">
    <text evidence="1">The sequence shown here is derived from an EMBL/GenBank/DDBJ whole genome shotgun (WGS) entry which is preliminary data.</text>
</comment>
<evidence type="ECO:0000313" key="2">
    <source>
        <dbReference type="Proteomes" id="UP000559182"/>
    </source>
</evidence>
<accession>A0A839N0S8</accession>
<sequence>MPKFAHAERIGLCDTFLSTGPDAPTLCGEWTTRDLAAHLVVRENRPDAAAGMFLPIAAGHLESVQRKVAAMPWEKLVDKLRSGPPRLSPFRLPGVDEKANLSEFFVHHEDVLRAGDHPQARRELPDGEQAALWGILPRIGALTLRNVRTGVVADCPGHGRRSLRGAKDDHGSVVLHAAPAEVLLHIFGRGAVTDVELDGSDADVAAFRESSLGF</sequence>
<dbReference type="RefSeq" id="WP_183319611.1">
    <property type="nucleotide sequence ID" value="NZ_JACHVQ010000001.1"/>
</dbReference>
<keyword evidence="2" id="KW-1185">Reference proteome</keyword>
<protein>
    <submittedName>
        <fullName evidence="1">Uncharacterized protein (TIGR03085 family)</fullName>
    </submittedName>
</protein>
<dbReference type="NCBIfam" id="TIGR03083">
    <property type="entry name" value="maleylpyruvate isomerase family mycothiol-dependent enzyme"/>
    <property type="match status" value="1"/>
</dbReference>
<dbReference type="InterPro" id="IPR017519">
    <property type="entry name" value="CHP03085"/>
</dbReference>
<dbReference type="NCBIfam" id="TIGR03085">
    <property type="entry name" value="TIGR03085 family metal-binding protein"/>
    <property type="match status" value="1"/>
</dbReference>
<proteinExistence type="predicted"/>
<reference evidence="1 2" key="1">
    <citation type="submission" date="2020-08" db="EMBL/GenBank/DDBJ databases">
        <title>Sequencing the genomes of 1000 actinobacteria strains.</title>
        <authorList>
            <person name="Klenk H.-P."/>
        </authorList>
    </citation>
    <scope>NUCLEOTIDE SEQUENCE [LARGE SCALE GENOMIC DNA]</scope>
    <source>
        <strain evidence="1 2">DSM 105369</strain>
    </source>
</reference>
<organism evidence="1 2">
    <name type="scientific">Flexivirga oryzae</name>
    <dbReference type="NCBI Taxonomy" id="1794944"/>
    <lineage>
        <taxon>Bacteria</taxon>
        <taxon>Bacillati</taxon>
        <taxon>Actinomycetota</taxon>
        <taxon>Actinomycetes</taxon>
        <taxon>Micrococcales</taxon>
        <taxon>Dermacoccaceae</taxon>
        <taxon>Flexivirga</taxon>
    </lineage>
</organism>